<comment type="subcellular location">
    <subcellularLocation>
        <location evidence="1 5">Nucleus</location>
        <location evidence="1 5">Nucleolus</location>
    </subcellularLocation>
</comment>
<evidence type="ECO:0000256" key="4">
    <source>
        <dbReference type="ARBA" id="ARBA00023242"/>
    </source>
</evidence>
<dbReference type="InterPro" id="IPR007144">
    <property type="entry name" value="SSU_processome_Utp11"/>
</dbReference>
<evidence type="ECO:0000313" key="7">
    <source>
        <dbReference type="EMBL" id="KAK2079278.1"/>
    </source>
</evidence>
<dbReference type="PANTHER" id="PTHR12838:SF0">
    <property type="entry name" value="U3 SMALL NUCLEOLAR RNA-ASSOCIATED PROTEIN 11-RELATED"/>
    <property type="match status" value="1"/>
</dbReference>
<dbReference type="PANTHER" id="PTHR12838">
    <property type="entry name" value="U3 SMALL NUCLEOLAR RNA-ASSOCIATED PROTEIN 11"/>
    <property type="match status" value="1"/>
</dbReference>
<comment type="similarity">
    <text evidence="2 5">Belongs to the UTP11 family.</text>
</comment>
<comment type="function">
    <text evidence="5">Involved in nucleolar processing of pre-18S ribosomal RNA.</text>
</comment>
<dbReference type="GO" id="GO:0006364">
    <property type="term" value="P:rRNA processing"/>
    <property type="evidence" value="ECO:0007669"/>
    <property type="project" value="UniProtKB-UniRule"/>
</dbReference>
<keyword evidence="3 5" id="KW-0698">rRNA processing</keyword>
<dbReference type="PIRSF" id="PIRSF015952">
    <property type="entry name" value="U3snoRNP11"/>
    <property type="match status" value="1"/>
</dbReference>
<evidence type="ECO:0000256" key="2">
    <source>
        <dbReference type="ARBA" id="ARBA00008105"/>
    </source>
</evidence>
<dbReference type="AlphaFoldDB" id="A0AAD9MM88"/>
<dbReference type="Proteomes" id="UP001255856">
    <property type="component" value="Unassembled WGS sequence"/>
</dbReference>
<proteinExistence type="inferred from homology"/>
<evidence type="ECO:0000256" key="5">
    <source>
        <dbReference type="PIRNR" id="PIRNR015952"/>
    </source>
</evidence>
<name>A0AAD9MM88_PROWI</name>
<sequence>MGLKDAVARRTYRERAQPAARRKFGLLEKKKDYVQRAKDYHKKEKAIQVLQQKAELRNPDEFYFAMEKSRTRQGVHVVPTAEANKYSQEELRLMRTQDIGYLGVKARTEAKKVEKLQKSLHLVGAATPRHTVFVESQQEQESFDPAAYFDTDPSLLDRTFNRPRTEQLAQPAPLQPGQTPQGVAARTELRVAKAYKELLQRQQRERTLSKLASKMAVTKEVMGKGRKRKLSPEEAGGKKDVFRWKAERKK</sequence>
<evidence type="ECO:0000256" key="3">
    <source>
        <dbReference type="ARBA" id="ARBA00022552"/>
    </source>
</evidence>
<dbReference type="EMBL" id="JASFZW010000003">
    <property type="protein sequence ID" value="KAK2079278.1"/>
    <property type="molecule type" value="Genomic_DNA"/>
</dbReference>
<keyword evidence="8" id="KW-1185">Reference proteome</keyword>
<evidence type="ECO:0000256" key="1">
    <source>
        <dbReference type="ARBA" id="ARBA00004604"/>
    </source>
</evidence>
<dbReference type="Pfam" id="PF03998">
    <property type="entry name" value="Utp11"/>
    <property type="match status" value="1"/>
</dbReference>
<accession>A0AAD9MM88</accession>
<gene>
    <name evidence="7" type="ORF">QBZ16_002969</name>
</gene>
<organism evidence="7 8">
    <name type="scientific">Prototheca wickerhamii</name>
    <dbReference type="NCBI Taxonomy" id="3111"/>
    <lineage>
        <taxon>Eukaryota</taxon>
        <taxon>Viridiplantae</taxon>
        <taxon>Chlorophyta</taxon>
        <taxon>core chlorophytes</taxon>
        <taxon>Trebouxiophyceae</taxon>
        <taxon>Chlorellales</taxon>
        <taxon>Chlorellaceae</taxon>
        <taxon>Prototheca</taxon>
    </lineage>
</organism>
<reference evidence="7" key="1">
    <citation type="submission" date="2021-01" db="EMBL/GenBank/DDBJ databases">
        <authorList>
            <person name="Eckstrom K.M.E."/>
        </authorList>
    </citation>
    <scope>NUCLEOTIDE SEQUENCE</scope>
    <source>
        <strain evidence="7">UVCC 0001</strain>
    </source>
</reference>
<dbReference type="GO" id="GO:0032040">
    <property type="term" value="C:small-subunit processome"/>
    <property type="evidence" value="ECO:0007669"/>
    <property type="project" value="UniProtKB-UniRule"/>
</dbReference>
<protein>
    <recommendedName>
        <fullName evidence="5">U3 small nucleolar RNA-associated protein 11</fullName>
        <shortName evidence="5">U3 snoRNA-associated protein 11</shortName>
    </recommendedName>
</protein>
<keyword evidence="4 5" id="KW-0539">Nucleus</keyword>
<feature type="compositionally biased region" description="Basic and acidic residues" evidence="6">
    <location>
        <begin position="230"/>
        <end position="250"/>
    </location>
</feature>
<evidence type="ECO:0000256" key="6">
    <source>
        <dbReference type="SAM" id="MobiDB-lite"/>
    </source>
</evidence>
<comment type="caution">
    <text evidence="7">The sequence shown here is derived from an EMBL/GenBank/DDBJ whole genome shotgun (WGS) entry which is preliminary data.</text>
</comment>
<evidence type="ECO:0000313" key="8">
    <source>
        <dbReference type="Proteomes" id="UP001255856"/>
    </source>
</evidence>
<comment type="subunit">
    <text evidence="5">Component of the ribosomal small subunit (SSU) processome.</text>
</comment>
<feature type="region of interest" description="Disordered" evidence="6">
    <location>
        <begin position="219"/>
        <end position="250"/>
    </location>
</feature>